<keyword evidence="2" id="KW-1185">Reference proteome</keyword>
<dbReference type="EMBL" id="CP019062">
    <property type="protein sequence ID" value="AVF34468.1"/>
    <property type="molecule type" value="Genomic_DNA"/>
</dbReference>
<proteinExistence type="predicted"/>
<dbReference type="RefSeq" id="WP_104921995.1">
    <property type="nucleotide sequence ID" value="NZ_CP019062.1"/>
</dbReference>
<reference evidence="2" key="1">
    <citation type="submission" date="2017-01" db="EMBL/GenBank/DDBJ databases">
        <title>Genome sequence of Rouxiella sp. ERMR1:05.</title>
        <authorList>
            <person name="Kumar R."/>
            <person name="Singh D."/>
            <person name="Kumar S."/>
        </authorList>
    </citation>
    <scope>NUCLEOTIDE SEQUENCE [LARGE SCALE GENOMIC DNA]</scope>
    <source>
        <strain evidence="2">ERMR1:05</strain>
    </source>
</reference>
<name>A0A2L1UNR2_9GAMM</name>
<gene>
    <name evidence="1" type="ORF">BV494_05800</name>
</gene>
<evidence type="ECO:0000313" key="2">
    <source>
        <dbReference type="Proteomes" id="UP000239197"/>
    </source>
</evidence>
<accession>A0A2L1UNR2</accession>
<organism evidence="1 2">
    <name type="scientific">Rahnella sikkimica</name>
    <dbReference type="NCBI Taxonomy" id="1805933"/>
    <lineage>
        <taxon>Bacteria</taxon>
        <taxon>Pseudomonadati</taxon>
        <taxon>Pseudomonadota</taxon>
        <taxon>Gammaproteobacteria</taxon>
        <taxon>Enterobacterales</taxon>
        <taxon>Yersiniaceae</taxon>
        <taxon>Rahnella</taxon>
    </lineage>
</organism>
<sequence>MIPFNGFITVTLLISCCANAETLTLNYDEIIAVNLMVNDLAERGISIADYKSIIENNEKTIEIALVKDNQPIEFQGGGDMELKYIISKKRKKIILFKKTFGK</sequence>
<dbReference type="AlphaFoldDB" id="A0A2L1UNR2"/>
<protein>
    <submittedName>
        <fullName evidence="1">Uncharacterized protein</fullName>
    </submittedName>
</protein>
<dbReference type="KEGG" id="rox:BV494_05800"/>
<dbReference type="Proteomes" id="UP000239197">
    <property type="component" value="Chromosome"/>
</dbReference>
<evidence type="ECO:0000313" key="1">
    <source>
        <dbReference type="EMBL" id="AVF34468.1"/>
    </source>
</evidence>